<keyword evidence="1" id="KW-0732">Signal</keyword>
<dbReference type="RefSeq" id="WP_000976280.1">
    <property type="nucleotide sequence ID" value="NC_011080.1"/>
</dbReference>
<reference evidence="2 3" key="1">
    <citation type="journal article" date="2011" name="J. Bacteriol.">
        <title>Comparative genomics of 28 Salmonella enterica isolates: evidence for CRISPR-mediated adaptive sublineage evolution.</title>
        <authorList>
            <person name="Fricke W.F."/>
            <person name="Mammel M.K."/>
            <person name="McDermott P.F."/>
            <person name="Tartera C."/>
            <person name="White D.G."/>
            <person name="Leclerc J.E."/>
            <person name="Ravel J."/>
            <person name="Cebula T.A."/>
        </authorList>
    </citation>
    <scope>NUCLEOTIDE SEQUENCE [LARGE SCALE GENOMIC DNA]</scope>
    <source>
        <strain evidence="2 3">SL254</strain>
    </source>
</reference>
<dbReference type="AlphaFoldDB" id="A0A0H3BWC8"/>
<protein>
    <submittedName>
        <fullName evidence="2">Uncharacterized protein</fullName>
    </submittedName>
</protein>
<dbReference type="HOGENOM" id="CLU_2719981_0_0_6"/>
<dbReference type="EMBL" id="CP001113">
    <property type="protein sequence ID" value="ACF64811.1"/>
    <property type="molecule type" value="Genomic_DNA"/>
</dbReference>
<dbReference type="Proteomes" id="UP000008824">
    <property type="component" value="Chromosome"/>
</dbReference>
<name>A0A0H3BWC8_SALNS</name>
<feature type="chain" id="PRO_5002605531" evidence="1">
    <location>
        <begin position="28"/>
        <end position="72"/>
    </location>
</feature>
<accession>A0A0H3BWC8</accession>
<sequence length="72" mass="7953">MMKKLKEMAAISLFTLLAVGFSASAMADDQAPERVPAAKVKPVGEHVHWCTLFEPDGMELPPLPGMEWPWCL</sequence>
<gene>
    <name evidence="2" type="ordered locus">SNSL254_A1393</name>
</gene>
<evidence type="ECO:0000313" key="3">
    <source>
        <dbReference type="Proteomes" id="UP000008824"/>
    </source>
</evidence>
<evidence type="ECO:0000256" key="1">
    <source>
        <dbReference type="SAM" id="SignalP"/>
    </source>
</evidence>
<proteinExistence type="predicted"/>
<organism evidence="2 3">
    <name type="scientific">Salmonella newport (strain SL254)</name>
    <dbReference type="NCBI Taxonomy" id="423368"/>
    <lineage>
        <taxon>Bacteria</taxon>
        <taxon>Pseudomonadati</taxon>
        <taxon>Pseudomonadota</taxon>
        <taxon>Gammaproteobacteria</taxon>
        <taxon>Enterobacterales</taxon>
        <taxon>Enterobacteriaceae</taxon>
        <taxon>Salmonella</taxon>
    </lineage>
</organism>
<feature type="signal peptide" evidence="1">
    <location>
        <begin position="1"/>
        <end position="27"/>
    </location>
</feature>
<dbReference type="KEGG" id="see:SNSL254_A1393"/>
<evidence type="ECO:0000313" key="2">
    <source>
        <dbReference type="EMBL" id="ACF64811.1"/>
    </source>
</evidence>